<proteinExistence type="predicted"/>
<feature type="region of interest" description="Disordered" evidence="1">
    <location>
        <begin position="1"/>
        <end position="21"/>
    </location>
</feature>
<dbReference type="InterPro" id="IPR045755">
    <property type="entry name" value="FtsL-like"/>
</dbReference>
<accession>L1N0V7</accession>
<dbReference type="AlphaFoldDB" id="L1N0V7"/>
<sequence length="199" mass="23198">MKAHNQDPNENYRFTIETPRDTEDVKETLQAMAEKKRIETEESIQKIIDNERSEAERANKREEVTEPNNTDEMLSLKEAIQEQAVEGEAPMSTALTLRKILGGDILNTTTIRKQLWLFLLITFFLFIYISNRYSCQNALIKIDRLTKELQDVKYKSLSSNSQITERSRESHVLQLLRNSKDTTIRMSDQPPYMVNVPEE</sequence>
<reference evidence="3 4" key="1">
    <citation type="submission" date="2012-05" db="EMBL/GenBank/DDBJ databases">
        <authorList>
            <person name="Weinstock G."/>
            <person name="Sodergren E."/>
            <person name="Lobos E.A."/>
            <person name="Fulton L."/>
            <person name="Fulton R."/>
            <person name="Courtney L."/>
            <person name="Fronick C."/>
            <person name="O'Laughlin M."/>
            <person name="Godfrey J."/>
            <person name="Wilson R.M."/>
            <person name="Miner T."/>
            <person name="Farmer C."/>
            <person name="Delehaunty K."/>
            <person name="Cordes M."/>
            <person name="Minx P."/>
            <person name="Tomlinson C."/>
            <person name="Chen J."/>
            <person name="Wollam A."/>
            <person name="Pepin K.H."/>
            <person name="Bhonagiri V."/>
            <person name="Zhang X."/>
            <person name="Suruliraj S."/>
            <person name="Warren W."/>
            <person name="Mitreva M."/>
            <person name="Mardis E.R."/>
            <person name="Wilson R.K."/>
        </authorList>
    </citation>
    <scope>NUCLEOTIDE SEQUENCE [LARGE SCALE GENOMIC DNA]</scope>
    <source>
        <strain evidence="3 4">F0055</strain>
    </source>
</reference>
<feature type="region of interest" description="Disordered" evidence="1">
    <location>
        <begin position="49"/>
        <end position="69"/>
    </location>
</feature>
<evidence type="ECO:0000313" key="4">
    <source>
        <dbReference type="Proteomes" id="UP000010433"/>
    </source>
</evidence>
<comment type="caution">
    <text evidence="3">The sequence shown here is derived from an EMBL/GenBank/DDBJ whole genome shotgun (WGS) entry which is preliminary data.</text>
</comment>
<keyword evidence="2" id="KW-0812">Transmembrane</keyword>
<dbReference type="Pfam" id="PF19579">
    <property type="entry name" value="FtsL_2"/>
    <property type="match status" value="1"/>
</dbReference>
<dbReference type="PATRIC" id="fig|1127699.3.peg.2156"/>
<feature type="compositionally biased region" description="Basic and acidic residues" evidence="1">
    <location>
        <begin position="49"/>
        <end position="64"/>
    </location>
</feature>
<organism evidence="3 4">
    <name type="scientific">Hoylesella saccharolytica F0055</name>
    <dbReference type="NCBI Taxonomy" id="1127699"/>
    <lineage>
        <taxon>Bacteria</taxon>
        <taxon>Pseudomonadati</taxon>
        <taxon>Bacteroidota</taxon>
        <taxon>Bacteroidia</taxon>
        <taxon>Bacteroidales</taxon>
        <taxon>Prevotellaceae</taxon>
        <taxon>Hoylesella</taxon>
    </lineage>
</organism>
<dbReference type="EMBL" id="AMEP01000150">
    <property type="protein sequence ID" value="EKX96874.1"/>
    <property type="molecule type" value="Genomic_DNA"/>
</dbReference>
<keyword evidence="2" id="KW-0472">Membrane</keyword>
<evidence type="ECO:0000256" key="1">
    <source>
        <dbReference type="SAM" id="MobiDB-lite"/>
    </source>
</evidence>
<protein>
    <submittedName>
        <fullName evidence="3">Uncharacterized protein</fullName>
    </submittedName>
</protein>
<gene>
    <name evidence="3" type="ORF">HMPREF9151_02357</name>
</gene>
<feature type="transmembrane region" description="Helical" evidence="2">
    <location>
        <begin position="115"/>
        <end position="133"/>
    </location>
</feature>
<evidence type="ECO:0000313" key="3">
    <source>
        <dbReference type="EMBL" id="EKX96874.1"/>
    </source>
</evidence>
<evidence type="ECO:0000256" key="2">
    <source>
        <dbReference type="SAM" id="Phobius"/>
    </source>
</evidence>
<dbReference type="Proteomes" id="UP000010433">
    <property type="component" value="Unassembled WGS sequence"/>
</dbReference>
<keyword evidence="4" id="KW-1185">Reference proteome</keyword>
<dbReference type="STRING" id="1127699.HMPREF9151_02357"/>
<keyword evidence="2" id="KW-1133">Transmembrane helix</keyword>
<dbReference type="HOGENOM" id="CLU_110694_0_1_10"/>
<dbReference type="RefSeq" id="WP_009161217.1">
    <property type="nucleotide sequence ID" value="NZ_KB290963.1"/>
</dbReference>
<name>L1N0V7_9BACT</name>